<reference evidence="2" key="1">
    <citation type="submission" date="2022-11" db="UniProtKB">
        <authorList>
            <consortium name="WormBaseParasite"/>
        </authorList>
    </citation>
    <scope>IDENTIFICATION</scope>
</reference>
<evidence type="ECO:0000313" key="1">
    <source>
        <dbReference type="Proteomes" id="UP000887565"/>
    </source>
</evidence>
<proteinExistence type="predicted"/>
<name>A0A915IXU1_ROMCU</name>
<dbReference type="AlphaFoldDB" id="A0A915IXU1"/>
<accession>A0A915IXU1</accession>
<dbReference type="Proteomes" id="UP000887565">
    <property type="component" value="Unplaced"/>
</dbReference>
<sequence length="178" mass="19497">MKSESKTNKKYTKVPTDRIQEVPTRDRDFGNVLTRAAATDACYWLQICMANDVIKSKACLTTINGSITTPQTSKCKFQILDTIIGGRDLIIKHTNNIITCLKNTTTPFNIAANYPLKACQATTSSFVAYSRTMSTKPSTADSAIKIGNVAVPQCLLDVKMGVNQLLSQLADCCTKFET</sequence>
<keyword evidence="1" id="KW-1185">Reference proteome</keyword>
<protein>
    <submittedName>
        <fullName evidence="2">Uncharacterized protein</fullName>
    </submittedName>
</protein>
<organism evidence="1 2">
    <name type="scientific">Romanomermis culicivorax</name>
    <name type="common">Nematode worm</name>
    <dbReference type="NCBI Taxonomy" id="13658"/>
    <lineage>
        <taxon>Eukaryota</taxon>
        <taxon>Metazoa</taxon>
        <taxon>Ecdysozoa</taxon>
        <taxon>Nematoda</taxon>
        <taxon>Enoplea</taxon>
        <taxon>Dorylaimia</taxon>
        <taxon>Mermithida</taxon>
        <taxon>Mermithoidea</taxon>
        <taxon>Mermithidae</taxon>
        <taxon>Romanomermis</taxon>
    </lineage>
</organism>
<dbReference type="WBParaSite" id="nRc.2.0.1.t19016-RA">
    <property type="protein sequence ID" value="nRc.2.0.1.t19016-RA"/>
    <property type="gene ID" value="nRc.2.0.1.g19016"/>
</dbReference>
<evidence type="ECO:0000313" key="2">
    <source>
        <dbReference type="WBParaSite" id="nRc.2.0.1.t19016-RA"/>
    </source>
</evidence>